<evidence type="ECO:0000256" key="5">
    <source>
        <dbReference type="ARBA" id="ARBA00023136"/>
    </source>
</evidence>
<evidence type="ECO:0000256" key="3">
    <source>
        <dbReference type="ARBA" id="ARBA00022692"/>
    </source>
</evidence>
<proteinExistence type="predicted"/>
<comment type="caution">
    <text evidence="9">The sequence shown here is derived from an EMBL/GenBank/DDBJ whole genome shotgun (WGS) entry which is preliminary data.</text>
</comment>
<keyword evidence="5 7" id="KW-0472">Membrane</keyword>
<dbReference type="Proteomes" id="UP000663832">
    <property type="component" value="Unassembled WGS sequence"/>
</dbReference>
<evidence type="ECO:0000256" key="7">
    <source>
        <dbReference type="SAM" id="Phobius"/>
    </source>
</evidence>
<organism evidence="9 10">
    <name type="scientific">Adineta steineri</name>
    <dbReference type="NCBI Taxonomy" id="433720"/>
    <lineage>
        <taxon>Eukaryota</taxon>
        <taxon>Metazoa</taxon>
        <taxon>Spiralia</taxon>
        <taxon>Gnathifera</taxon>
        <taxon>Rotifera</taxon>
        <taxon>Eurotatoria</taxon>
        <taxon>Bdelloidea</taxon>
        <taxon>Adinetida</taxon>
        <taxon>Adinetidae</taxon>
        <taxon>Adineta</taxon>
    </lineage>
</organism>
<feature type="domain" description="Major facilitator superfamily (MFS) profile" evidence="8">
    <location>
        <begin position="39"/>
        <end position="454"/>
    </location>
</feature>
<feature type="transmembrane region" description="Helical" evidence="7">
    <location>
        <begin position="427"/>
        <end position="450"/>
    </location>
</feature>
<evidence type="ECO:0000259" key="8">
    <source>
        <dbReference type="PROSITE" id="PS50850"/>
    </source>
</evidence>
<evidence type="ECO:0000313" key="9">
    <source>
        <dbReference type="EMBL" id="CAF1019691.1"/>
    </source>
</evidence>
<keyword evidence="10" id="KW-1185">Reference proteome</keyword>
<protein>
    <recommendedName>
        <fullName evidence="8">Major facilitator superfamily (MFS) profile domain-containing protein</fullName>
    </recommendedName>
</protein>
<dbReference type="Gene3D" id="1.20.1250.20">
    <property type="entry name" value="MFS general substrate transporter like domains"/>
    <property type="match status" value="2"/>
</dbReference>
<dbReference type="PROSITE" id="PS50850">
    <property type="entry name" value="MFS"/>
    <property type="match status" value="1"/>
</dbReference>
<feature type="transmembrane region" description="Helical" evidence="7">
    <location>
        <begin position="304"/>
        <end position="321"/>
    </location>
</feature>
<keyword evidence="4 7" id="KW-1133">Transmembrane helix</keyword>
<evidence type="ECO:0000256" key="2">
    <source>
        <dbReference type="ARBA" id="ARBA00022448"/>
    </source>
</evidence>
<dbReference type="Pfam" id="PF07690">
    <property type="entry name" value="MFS_1"/>
    <property type="match status" value="1"/>
</dbReference>
<name>A0A814I6L3_9BILA</name>
<comment type="subcellular location">
    <subcellularLocation>
        <location evidence="1">Membrane</location>
        <topology evidence="1">Multi-pass membrane protein</topology>
    </subcellularLocation>
</comment>
<feature type="transmembrane region" description="Helical" evidence="7">
    <location>
        <begin position="165"/>
        <end position="187"/>
    </location>
</feature>
<dbReference type="InterPro" id="IPR036259">
    <property type="entry name" value="MFS_trans_sf"/>
</dbReference>
<dbReference type="InterPro" id="IPR011701">
    <property type="entry name" value="MFS"/>
</dbReference>
<sequence length="486" mass="54744">MSANDDDDDDKNPIEQFDEDDEEMKKRRKKLTRKIDCRILPMICIIYLVSYLVRSNIANAKLAGLEADLKITANEYLWSLSIFFVGYTLFEVPSNIVLRRWRPSRWLAVIHIALGIVSMCMGAVQNAAGLLACRFFLGVIEAGLFPGIVYYLSIWYPRKQQAVRVGLFWSISALSGAFSGILAYGISQIGSSSMGKWRLIFIIEGAPNIIVAILCWFLLPDSPEKAKFLNDEERQLKIDSLAEDAGPTKEEKFSWSQVFSVFKDWKAYFYAIIYITGLIALQGITLSLPVIIKEFGTWTTLQTQLMTIPPNMAAFFVILIVSRSSDYFMERSLHTTFVNLFAIGGFLMLIFVDEKQVGVLYAGIILAAIGVYSSVSVRTAWYNNNFASLTRRATASAMIVSIGVSGGIVSGQIYSDKQKPRYIIGHTISLVCMTVQTILVIILRCVLMIINKRRKQMSDEQIQQEVDKYGGEESVGDRHPKFQYTL</sequence>
<dbReference type="AlphaFoldDB" id="A0A814I6L3"/>
<feature type="transmembrane region" description="Helical" evidence="7">
    <location>
        <begin position="333"/>
        <end position="352"/>
    </location>
</feature>
<feature type="region of interest" description="Disordered" evidence="6">
    <location>
        <begin position="1"/>
        <end position="22"/>
    </location>
</feature>
<evidence type="ECO:0000256" key="1">
    <source>
        <dbReference type="ARBA" id="ARBA00004141"/>
    </source>
</evidence>
<reference evidence="9" key="1">
    <citation type="submission" date="2021-02" db="EMBL/GenBank/DDBJ databases">
        <authorList>
            <person name="Nowell W R."/>
        </authorList>
    </citation>
    <scope>NUCLEOTIDE SEQUENCE</scope>
</reference>
<feature type="transmembrane region" description="Helical" evidence="7">
    <location>
        <begin position="76"/>
        <end position="94"/>
    </location>
</feature>
<evidence type="ECO:0000256" key="4">
    <source>
        <dbReference type="ARBA" id="ARBA00022989"/>
    </source>
</evidence>
<evidence type="ECO:0000313" key="10">
    <source>
        <dbReference type="Proteomes" id="UP000663832"/>
    </source>
</evidence>
<feature type="transmembrane region" description="Helical" evidence="7">
    <location>
        <begin position="199"/>
        <end position="219"/>
    </location>
</feature>
<dbReference type="PANTHER" id="PTHR43791:SF36">
    <property type="entry name" value="TRANSPORTER, PUTATIVE (AFU_ORTHOLOGUE AFUA_6G08340)-RELATED"/>
    <property type="match status" value="1"/>
</dbReference>
<dbReference type="GO" id="GO:0016020">
    <property type="term" value="C:membrane"/>
    <property type="evidence" value="ECO:0007669"/>
    <property type="project" value="UniProtKB-SubCell"/>
</dbReference>
<dbReference type="GO" id="GO:0022857">
    <property type="term" value="F:transmembrane transporter activity"/>
    <property type="evidence" value="ECO:0007669"/>
    <property type="project" value="InterPro"/>
</dbReference>
<feature type="transmembrane region" description="Helical" evidence="7">
    <location>
        <begin position="35"/>
        <end position="53"/>
    </location>
</feature>
<dbReference type="OrthoDB" id="2985014at2759"/>
<keyword evidence="3 7" id="KW-0812">Transmembrane</keyword>
<evidence type="ECO:0000256" key="6">
    <source>
        <dbReference type="SAM" id="MobiDB-lite"/>
    </source>
</evidence>
<keyword evidence="2" id="KW-0813">Transport</keyword>
<dbReference type="InterPro" id="IPR020846">
    <property type="entry name" value="MFS_dom"/>
</dbReference>
<feature type="transmembrane region" description="Helical" evidence="7">
    <location>
        <begin position="358"/>
        <end position="381"/>
    </location>
</feature>
<feature type="transmembrane region" description="Helical" evidence="7">
    <location>
        <begin position="134"/>
        <end position="153"/>
    </location>
</feature>
<dbReference type="SUPFAM" id="SSF103473">
    <property type="entry name" value="MFS general substrate transporter"/>
    <property type="match status" value="1"/>
</dbReference>
<dbReference type="FunFam" id="1.20.1250.20:FF:000034">
    <property type="entry name" value="MFS general substrate transporter"/>
    <property type="match status" value="1"/>
</dbReference>
<feature type="transmembrane region" description="Helical" evidence="7">
    <location>
        <begin position="267"/>
        <end position="292"/>
    </location>
</feature>
<dbReference type="PANTHER" id="PTHR43791">
    <property type="entry name" value="PERMEASE-RELATED"/>
    <property type="match status" value="1"/>
</dbReference>
<dbReference type="EMBL" id="CAJNOM010000088">
    <property type="protein sequence ID" value="CAF1019691.1"/>
    <property type="molecule type" value="Genomic_DNA"/>
</dbReference>
<feature type="transmembrane region" description="Helical" evidence="7">
    <location>
        <begin position="393"/>
        <end position="415"/>
    </location>
</feature>
<feature type="transmembrane region" description="Helical" evidence="7">
    <location>
        <begin position="106"/>
        <end position="128"/>
    </location>
</feature>
<accession>A0A814I6L3</accession>
<dbReference type="FunFam" id="1.20.1250.20:FF:000013">
    <property type="entry name" value="MFS general substrate transporter"/>
    <property type="match status" value="1"/>
</dbReference>
<gene>
    <name evidence="9" type="ORF">QVE165_LOCUS15928</name>
</gene>